<gene>
    <name evidence="1" type="ORF">HHL10_14090</name>
</gene>
<evidence type="ECO:0000313" key="1">
    <source>
        <dbReference type="EMBL" id="NML16108.1"/>
    </source>
</evidence>
<sequence length="101" mass="11358">MLTWSEIESTMQIEFELRLEAQEEAVLRELLEQPALLRRMAPGHLTDDEVRAIAEKALADVVARNAAAAAAAALLEPAQSQPAAALWHWPTLFSWFRPPRR</sequence>
<protein>
    <submittedName>
        <fullName evidence="1">Uncharacterized protein</fullName>
    </submittedName>
</protein>
<name>A0A848FA24_9BURK</name>
<reference evidence="1 2" key="1">
    <citation type="submission" date="2020-04" db="EMBL/GenBank/DDBJ databases">
        <title>Azohydromonas sp. isolated from soil.</title>
        <authorList>
            <person name="Dahal R.H."/>
        </authorList>
    </citation>
    <scope>NUCLEOTIDE SEQUENCE [LARGE SCALE GENOMIC DNA]</scope>
    <source>
        <strain evidence="1 2">G-1-1-14</strain>
    </source>
</reference>
<keyword evidence="2" id="KW-1185">Reference proteome</keyword>
<proteinExistence type="predicted"/>
<dbReference type="AlphaFoldDB" id="A0A848FA24"/>
<comment type="caution">
    <text evidence="1">The sequence shown here is derived from an EMBL/GenBank/DDBJ whole genome shotgun (WGS) entry which is preliminary data.</text>
</comment>
<organism evidence="1 2">
    <name type="scientific">Azohydromonas caseinilytica</name>
    <dbReference type="NCBI Taxonomy" id="2728836"/>
    <lineage>
        <taxon>Bacteria</taxon>
        <taxon>Pseudomonadati</taxon>
        <taxon>Pseudomonadota</taxon>
        <taxon>Betaproteobacteria</taxon>
        <taxon>Burkholderiales</taxon>
        <taxon>Sphaerotilaceae</taxon>
        <taxon>Azohydromonas</taxon>
    </lineage>
</organism>
<dbReference type="Proteomes" id="UP000574067">
    <property type="component" value="Unassembled WGS sequence"/>
</dbReference>
<accession>A0A848FA24</accession>
<dbReference type="RefSeq" id="WP_169161003.1">
    <property type="nucleotide sequence ID" value="NZ_JABBFW010000008.1"/>
</dbReference>
<dbReference type="EMBL" id="JABBFW010000008">
    <property type="protein sequence ID" value="NML16108.1"/>
    <property type="molecule type" value="Genomic_DNA"/>
</dbReference>
<evidence type="ECO:0000313" key="2">
    <source>
        <dbReference type="Proteomes" id="UP000574067"/>
    </source>
</evidence>